<dbReference type="SUPFAM" id="SSF55961">
    <property type="entry name" value="Bet v1-like"/>
    <property type="match status" value="1"/>
</dbReference>
<dbReference type="Proteomes" id="UP000596063">
    <property type="component" value="Chromosome"/>
</dbReference>
<sequence>MKHEASARVVLEMPRQAAWELLQDLSLSHHYVPGLTGTEITTEKQQGVGASRRVYQKSGRFIEETVSEWDPGYGFVIRLHRGEQRPPAPFQRAQFRYRLEDAGHQQTALTTSLNFDMRWGGLGDFLYHRLLQRPIRGNVRQIAKQMKIYYESCYQELTGSSEVV</sequence>
<dbReference type="EMBL" id="CP066167">
    <property type="protein sequence ID" value="QQD19622.1"/>
    <property type="molecule type" value="Genomic_DNA"/>
</dbReference>
<reference evidence="1 2" key="1">
    <citation type="submission" date="2020-12" db="EMBL/GenBank/DDBJ databases">
        <authorList>
            <person name="Shan Y."/>
        </authorList>
    </citation>
    <scope>NUCLEOTIDE SEQUENCE [LARGE SCALE GENOMIC DNA]</scope>
    <source>
        <strain evidence="2">csc3.9</strain>
    </source>
</reference>
<dbReference type="AlphaFoldDB" id="A0A7T4R3H4"/>
<name>A0A7T4R3H4_9GAMM</name>
<dbReference type="KEGG" id="snan:I6N98_07175"/>
<evidence type="ECO:0000313" key="2">
    <source>
        <dbReference type="Proteomes" id="UP000596063"/>
    </source>
</evidence>
<organism evidence="1 2">
    <name type="scientific">Spongiibacter nanhainus</name>
    <dbReference type="NCBI Taxonomy" id="2794344"/>
    <lineage>
        <taxon>Bacteria</taxon>
        <taxon>Pseudomonadati</taxon>
        <taxon>Pseudomonadota</taxon>
        <taxon>Gammaproteobacteria</taxon>
        <taxon>Cellvibrionales</taxon>
        <taxon>Spongiibacteraceae</taxon>
        <taxon>Spongiibacter</taxon>
    </lineage>
</organism>
<keyword evidence="2" id="KW-1185">Reference proteome</keyword>
<accession>A0A7T4R3H4</accession>
<dbReference type="InterPro" id="IPR019587">
    <property type="entry name" value="Polyketide_cyclase/dehydratase"/>
</dbReference>
<dbReference type="Gene3D" id="3.30.530.20">
    <property type="match status" value="1"/>
</dbReference>
<evidence type="ECO:0000313" key="1">
    <source>
        <dbReference type="EMBL" id="QQD19622.1"/>
    </source>
</evidence>
<gene>
    <name evidence="1" type="ORF">I6N98_07175</name>
</gene>
<protein>
    <submittedName>
        <fullName evidence="1">SRPBCC family protein</fullName>
    </submittedName>
</protein>
<dbReference type="Pfam" id="PF10604">
    <property type="entry name" value="Polyketide_cyc2"/>
    <property type="match status" value="1"/>
</dbReference>
<dbReference type="InterPro" id="IPR023393">
    <property type="entry name" value="START-like_dom_sf"/>
</dbReference>
<proteinExistence type="predicted"/>
<dbReference type="CDD" id="cd07812">
    <property type="entry name" value="SRPBCC"/>
    <property type="match status" value="1"/>
</dbReference>
<dbReference type="RefSeq" id="WP_198571106.1">
    <property type="nucleotide sequence ID" value="NZ_CP066167.1"/>
</dbReference>